<dbReference type="EMBL" id="SZYD01000010">
    <property type="protein sequence ID" value="KAD4982704.1"/>
    <property type="molecule type" value="Genomic_DNA"/>
</dbReference>
<dbReference type="AlphaFoldDB" id="A0A5N6NPD5"/>
<feature type="region of interest" description="Disordered" evidence="1">
    <location>
        <begin position="62"/>
        <end position="110"/>
    </location>
</feature>
<comment type="caution">
    <text evidence="2">The sequence shown here is derived from an EMBL/GenBank/DDBJ whole genome shotgun (WGS) entry which is preliminary data.</text>
</comment>
<sequence length="255" mass="28883">MENANPGQNLQPNPKKRYSDCNVNIQDSNYFKIRALLKDLRPHFLEVLRTPDFQTSKAACEINQQPNTMDKSKTTIADNSIDDQKKSTNVKLPEPPSDKEKTVIRKPSEERPATIEEVAAHGSYIVGGSAFGWNFITYASSNLTAYYGRSKEDFRAANPIPTDTEMVEQTKKALPFTPTNHKKIAAIYKQNGTLKNEDDLFLSLLCYDNNDKKEDDVYSIEDWSASEQGYESNSDEDHAHDDVCIHVMILIWIGN</sequence>
<name>A0A5N6NPD5_9ASTR</name>
<dbReference type="PANTHER" id="PTHR35459:SF2">
    <property type="entry name" value="T1N6.14 PROTEIN"/>
    <property type="match status" value="1"/>
</dbReference>
<proteinExistence type="predicted"/>
<evidence type="ECO:0000313" key="3">
    <source>
        <dbReference type="Proteomes" id="UP000326396"/>
    </source>
</evidence>
<accession>A0A5N6NPD5</accession>
<keyword evidence="3" id="KW-1185">Reference proteome</keyword>
<feature type="region of interest" description="Disordered" evidence="1">
    <location>
        <begin position="1"/>
        <end position="20"/>
    </location>
</feature>
<gene>
    <name evidence="2" type="ORF">E3N88_19375</name>
</gene>
<reference evidence="2 3" key="1">
    <citation type="submission" date="2019-05" db="EMBL/GenBank/DDBJ databases">
        <title>Mikania micrantha, genome provides insights into the molecular mechanism of rapid growth.</title>
        <authorList>
            <person name="Liu B."/>
        </authorList>
    </citation>
    <scope>NUCLEOTIDE SEQUENCE [LARGE SCALE GENOMIC DNA]</scope>
    <source>
        <strain evidence="2">NLD-2019</strain>
        <tissue evidence="2">Leaf</tissue>
    </source>
</reference>
<feature type="compositionally biased region" description="Basic and acidic residues" evidence="1">
    <location>
        <begin position="96"/>
        <end position="110"/>
    </location>
</feature>
<organism evidence="2 3">
    <name type="scientific">Mikania micrantha</name>
    <name type="common">bitter vine</name>
    <dbReference type="NCBI Taxonomy" id="192012"/>
    <lineage>
        <taxon>Eukaryota</taxon>
        <taxon>Viridiplantae</taxon>
        <taxon>Streptophyta</taxon>
        <taxon>Embryophyta</taxon>
        <taxon>Tracheophyta</taxon>
        <taxon>Spermatophyta</taxon>
        <taxon>Magnoliopsida</taxon>
        <taxon>eudicotyledons</taxon>
        <taxon>Gunneridae</taxon>
        <taxon>Pentapetalae</taxon>
        <taxon>asterids</taxon>
        <taxon>campanulids</taxon>
        <taxon>Asterales</taxon>
        <taxon>Asteraceae</taxon>
        <taxon>Asteroideae</taxon>
        <taxon>Heliantheae alliance</taxon>
        <taxon>Eupatorieae</taxon>
        <taxon>Mikania</taxon>
    </lineage>
</organism>
<dbReference type="OrthoDB" id="672903at2759"/>
<dbReference type="Proteomes" id="UP000326396">
    <property type="component" value="Linkage Group LG18"/>
</dbReference>
<evidence type="ECO:0000256" key="1">
    <source>
        <dbReference type="SAM" id="MobiDB-lite"/>
    </source>
</evidence>
<protein>
    <submittedName>
        <fullName evidence="2">Uncharacterized protein</fullName>
    </submittedName>
</protein>
<feature type="compositionally biased region" description="Polar residues" evidence="1">
    <location>
        <begin position="1"/>
        <end position="12"/>
    </location>
</feature>
<feature type="compositionally biased region" description="Polar residues" evidence="1">
    <location>
        <begin position="62"/>
        <end position="78"/>
    </location>
</feature>
<evidence type="ECO:0000313" key="2">
    <source>
        <dbReference type="EMBL" id="KAD4982704.1"/>
    </source>
</evidence>
<dbReference type="PANTHER" id="PTHR35459">
    <property type="entry name" value="T1N6.14 PROTEIN"/>
    <property type="match status" value="1"/>
</dbReference>